<accession>A0AAD6MZ82</accession>
<evidence type="ECO:0000313" key="3">
    <source>
        <dbReference type="Proteomes" id="UP001215712"/>
    </source>
</evidence>
<keyword evidence="3" id="KW-1185">Reference proteome</keyword>
<organism evidence="2 3">
    <name type="scientific">Penicillium malachiteum</name>
    <dbReference type="NCBI Taxonomy" id="1324776"/>
    <lineage>
        <taxon>Eukaryota</taxon>
        <taxon>Fungi</taxon>
        <taxon>Dikarya</taxon>
        <taxon>Ascomycota</taxon>
        <taxon>Pezizomycotina</taxon>
        <taxon>Eurotiomycetes</taxon>
        <taxon>Eurotiomycetidae</taxon>
        <taxon>Eurotiales</taxon>
        <taxon>Aspergillaceae</taxon>
        <taxon>Penicillium</taxon>
    </lineage>
</organism>
<evidence type="ECO:0000313" key="2">
    <source>
        <dbReference type="EMBL" id="KAJ5734244.1"/>
    </source>
</evidence>
<name>A0AAD6MZ82_9EURO</name>
<evidence type="ECO:0000256" key="1">
    <source>
        <dbReference type="SAM" id="MobiDB-lite"/>
    </source>
</evidence>
<gene>
    <name evidence="2" type="ORF">N7493_003030</name>
</gene>
<reference evidence="2" key="1">
    <citation type="journal article" date="2023" name="IMA Fungus">
        <title>Comparative genomic study of the Penicillium genus elucidates a diverse pangenome and 15 lateral gene transfer events.</title>
        <authorList>
            <person name="Petersen C."/>
            <person name="Sorensen T."/>
            <person name="Nielsen M.R."/>
            <person name="Sondergaard T.E."/>
            <person name="Sorensen J.L."/>
            <person name="Fitzpatrick D.A."/>
            <person name="Frisvad J.C."/>
            <person name="Nielsen K.L."/>
        </authorList>
    </citation>
    <scope>NUCLEOTIDE SEQUENCE</scope>
    <source>
        <strain evidence="2">IBT 17514</strain>
    </source>
</reference>
<protein>
    <submittedName>
        <fullName evidence="2">Uncharacterized protein</fullName>
    </submittedName>
</protein>
<feature type="region of interest" description="Disordered" evidence="1">
    <location>
        <begin position="114"/>
        <end position="182"/>
    </location>
</feature>
<comment type="caution">
    <text evidence="2">The sequence shown here is derived from an EMBL/GenBank/DDBJ whole genome shotgun (WGS) entry which is preliminary data.</text>
</comment>
<dbReference type="AlphaFoldDB" id="A0AAD6MZ82"/>
<feature type="compositionally biased region" description="Basic residues" evidence="1">
    <location>
        <begin position="155"/>
        <end position="167"/>
    </location>
</feature>
<dbReference type="EMBL" id="JAQJAN010000003">
    <property type="protein sequence ID" value="KAJ5734244.1"/>
    <property type="molecule type" value="Genomic_DNA"/>
</dbReference>
<reference evidence="2" key="2">
    <citation type="submission" date="2023-01" db="EMBL/GenBank/DDBJ databases">
        <authorList>
            <person name="Petersen C."/>
        </authorList>
    </citation>
    <scope>NUCLEOTIDE SEQUENCE</scope>
    <source>
        <strain evidence="2">IBT 17514</strain>
    </source>
</reference>
<proteinExistence type="predicted"/>
<dbReference type="Proteomes" id="UP001215712">
    <property type="component" value="Unassembled WGS sequence"/>
</dbReference>
<sequence length="182" mass="20303">MDRLEMAYKGAMSSETSIHSDQHNIQYEVAMQKASIPATVKEKEAGRSSSSCTPVHEQSMSTIQDRLKDPPPPARATFLASFCRAIGWDYLPQRLHDLNTLPTEICDTSTVNISEKATRSTSSSSKQDKSTTKAKSPQTSAQSLCHGKENDKGQMKRHYSLRARLKGIWKTASPNTEKQKMR</sequence>